<comment type="caution">
    <text evidence="5">The sequence shown here is derived from an EMBL/GenBank/DDBJ whole genome shotgun (WGS) entry which is preliminary data.</text>
</comment>
<dbReference type="InterPro" id="IPR050204">
    <property type="entry name" value="AraC_XylS_family_regulators"/>
</dbReference>
<dbReference type="Pfam" id="PF12833">
    <property type="entry name" value="HTH_18"/>
    <property type="match status" value="1"/>
</dbReference>
<name>A0ABU7I4Q1_9SPHI</name>
<dbReference type="RefSeq" id="WP_330106736.1">
    <property type="nucleotide sequence ID" value="NZ_JAZDQT010000001.1"/>
</dbReference>
<evidence type="ECO:0000313" key="6">
    <source>
        <dbReference type="Proteomes" id="UP001336835"/>
    </source>
</evidence>
<accession>A0ABU7I4Q1</accession>
<keyword evidence="1" id="KW-0805">Transcription regulation</keyword>
<reference evidence="5 6" key="1">
    <citation type="submission" date="2024-01" db="EMBL/GenBank/DDBJ databases">
        <title>Pedobacter sp. nov., isolated from fresh soil.</title>
        <authorList>
            <person name="Le N.T.T."/>
        </authorList>
    </citation>
    <scope>NUCLEOTIDE SEQUENCE [LARGE SCALE GENOMIC DNA]</scope>
    <source>
        <strain evidence="5 6">KR3-3</strain>
    </source>
</reference>
<organism evidence="5 6">
    <name type="scientific">Pedobacter albus</name>
    <dbReference type="NCBI Taxonomy" id="3113905"/>
    <lineage>
        <taxon>Bacteria</taxon>
        <taxon>Pseudomonadati</taxon>
        <taxon>Bacteroidota</taxon>
        <taxon>Sphingobacteriia</taxon>
        <taxon>Sphingobacteriales</taxon>
        <taxon>Sphingobacteriaceae</taxon>
        <taxon>Pedobacter</taxon>
    </lineage>
</organism>
<dbReference type="PANTHER" id="PTHR46796">
    <property type="entry name" value="HTH-TYPE TRANSCRIPTIONAL ACTIVATOR RHAS-RELATED"/>
    <property type="match status" value="1"/>
</dbReference>
<dbReference type="InterPro" id="IPR018060">
    <property type="entry name" value="HTH_AraC"/>
</dbReference>
<dbReference type="PANTHER" id="PTHR46796:SF15">
    <property type="entry name" value="BLL1074 PROTEIN"/>
    <property type="match status" value="1"/>
</dbReference>
<dbReference type="Proteomes" id="UP001336835">
    <property type="component" value="Unassembled WGS sequence"/>
</dbReference>
<evidence type="ECO:0000256" key="2">
    <source>
        <dbReference type="ARBA" id="ARBA00023125"/>
    </source>
</evidence>
<dbReference type="SMART" id="SM00342">
    <property type="entry name" value="HTH_ARAC"/>
    <property type="match status" value="1"/>
</dbReference>
<keyword evidence="3" id="KW-0804">Transcription</keyword>
<protein>
    <submittedName>
        <fullName evidence="5">Helix-turn-helix domain-containing protein</fullName>
    </submittedName>
</protein>
<evidence type="ECO:0000256" key="3">
    <source>
        <dbReference type="ARBA" id="ARBA00023163"/>
    </source>
</evidence>
<evidence type="ECO:0000313" key="5">
    <source>
        <dbReference type="EMBL" id="MEE1944362.1"/>
    </source>
</evidence>
<keyword evidence="6" id="KW-1185">Reference proteome</keyword>
<evidence type="ECO:0000256" key="1">
    <source>
        <dbReference type="ARBA" id="ARBA00023015"/>
    </source>
</evidence>
<proteinExistence type="predicted"/>
<gene>
    <name evidence="5" type="ORF">VRU48_04535</name>
</gene>
<sequence>MMQLDFYRPTDPALFDYIEGYYFLRGTEKGEELSYYTFPNNFFILSVLTGSQVAVADGYADCTPTGLSNFQSNLTCNYTAPLRINYQGPVNELTIYFKPLGLHAFAPVANYHQRASFDNFMPFADFEETMGNILAIADRSEQIELLEQYWLSKKTFELDELLLQMLNWLDQGKSISAIAADLGISRQYMNRLFLRQLAKTPSDFRKIQRFRNAVAASAATKNLTELALGNFFYDQSHFIRDVKELTSLSPKAFFEKATTKQENLWLYI</sequence>
<keyword evidence="2" id="KW-0238">DNA-binding</keyword>
<dbReference type="Gene3D" id="1.10.10.60">
    <property type="entry name" value="Homeodomain-like"/>
    <property type="match status" value="1"/>
</dbReference>
<feature type="domain" description="HTH araC/xylS-type" evidence="4">
    <location>
        <begin position="159"/>
        <end position="256"/>
    </location>
</feature>
<dbReference type="PROSITE" id="PS01124">
    <property type="entry name" value="HTH_ARAC_FAMILY_2"/>
    <property type="match status" value="1"/>
</dbReference>
<evidence type="ECO:0000259" key="4">
    <source>
        <dbReference type="PROSITE" id="PS01124"/>
    </source>
</evidence>
<dbReference type="EMBL" id="JAZDQT010000001">
    <property type="protein sequence ID" value="MEE1944362.1"/>
    <property type="molecule type" value="Genomic_DNA"/>
</dbReference>